<dbReference type="EMBL" id="CU466930">
    <property type="protein sequence ID" value="CAO80797.1"/>
    <property type="molecule type" value="Genomic_DNA"/>
</dbReference>
<dbReference type="InterPro" id="IPR028098">
    <property type="entry name" value="Glyco_trans_4-like_N"/>
</dbReference>
<dbReference type="Gene3D" id="3.40.50.2000">
    <property type="entry name" value="Glycogen Phosphorylase B"/>
    <property type="match status" value="2"/>
</dbReference>
<proteinExistence type="predicted"/>
<gene>
    <name evidence="3" type="ordered locus">CLOAM0924</name>
</gene>
<evidence type="ECO:0000259" key="2">
    <source>
        <dbReference type="Pfam" id="PF13439"/>
    </source>
</evidence>
<accession>B0VHI2</accession>
<evidence type="ECO:0000313" key="3">
    <source>
        <dbReference type="EMBL" id="CAO80797.1"/>
    </source>
</evidence>
<dbReference type="Pfam" id="PF00534">
    <property type="entry name" value="Glycos_transf_1"/>
    <property type="match status" value="1"/>
</dbReference>
<reference evidence="3 4" key="1">
    <citation type="journal article" date="2008" name="J. Bacteriol.">
        <title>'Candidatus Cloacamonas acidaminovorans': genome sequence reconstruction provides a first glimpse of a new bacterial division.</title>
        <authorList>
            <person name="Pelletier E."/>
            <person name="Kreimeyer A."/>
            <person name="Bocs S."/>
            <person name="Rouy Z."/>
            <person name="Gyapay G."/>
            <person name="Chouari R."/>
            <person name="Riviere D."/>
            <person name="Ganesan A."/>
            <person name="Daegelen P."/>
            <person name="Sghir A."/>
            <person name="Cohen G.N."/>
            <person name="Medigue C."/>
            <person name="Weissenbach J."/>
            <person name="Le Paslier D."/>
        </authorList>
    </citation>
    <scope>NUCLEOTIDE SEQUENCE [LARGE SCALE GENOMIC DNA]</scope>
    <source>
        <strain evidence="4">Evry</strain>
    </source>
</reference>
<protein>
    <submittedName>
        <fullName evidence="3">Glycosyl transferase, group 1</fullName>
    </submittedName>
</protein>
<dbReference type="CDD" id="cd03801">
    <property type="entry name" value="GT4_PimA-like"/>
    <property type="match status" value="1"/>
</dbReference>
<evidence type="ECO:0000313" key="4">
    <source>
        <dbReference type="Proteomes" id="UP000002019"/>
    </source>
</evidence>
<feature type="domain" description="Glycosyltransferase subfamily 4-like N-terminal" evidence="2">
    <location>
        <begin position="14"/>
        <end position="163"/>
    </location>
</feature>
<dbReference type="STRING" id="459349.CLOAM0924"/>
<dbReference type="KEGG" id="caci:CLOAM0924"/>
<sequence>MKIAILGPAPPFRGGISRFALSLARAFKDTGHNVQFFNFREQYPKLLFPGKGQYDSELPANEFVNHQILTPWLPKTWKATIHELKIYRPEAIIVSWFLPYFAPAYGYILRQITCSRKVILAHNIASHEKWLGEKYFLQYAFKPATKIVTLSKATLDELHRKLPLYISKKGVSGFHPCYDMYNDNISANRKDNTLFFFGLIKPYKGLDILLQAMPKVIEAFPEVKLIIAGEVYGNKNIYTEQIQVLGIENNVECYFRYLSDPEISYFFNQSCLCILPYKSASQSGVIATSYSFGVPVLATKVGGLGEYVIEGKTGYLVPPDNPSALAEAIINHLQQKPDMSQAINEYTKRYSWKGLAELLIK</sequence>
<dbReference type="HOGENOM" id="CLU_009583_6_2_0"/>
<feature type="domain" description="Glycosyl transferase family 1" evidence="1">
    <location>
        <begin position="187"/>
        <end position="348"/>
    </location>
</feature>
<dbReference type="Proteomes" id="UP000002019">
    <property type="component" value="Chromosome"/>
</dbReference>
<keyword evidence="4" id="KW-1185">Reference proteome</keyword>
<dbReference type="AlphaFoldDB" id="B0VHI2"/>
<dbReference type="PANTHER" id="PTHR12526">
    <property type="entry name" value="GLYCOSYLTRANSFERASE"/>
    <property type="match status" value="1"/>
</dbReference>
<dbReference type="CAZy" id="GT4">
    <property type="family name" value="Glycosyltransferase Family 4"/>
</dbReference>
<organism evidence="3 4">
    <name type="scientific">Cloacimonas acidaminovorans (strain Evry)</name>
    <dbReference type="NCBI Taxonomy" id="459349"/>
    <lineage>
        <taxon>Bacteria</taxon>
        <taxon>Pseudomonadati</taxon>
        <taxon>Candidatus Cloacimonadota</taxon>
        <taxon>Candidatus Cloacimonadia</taxon>
        <taxon>Candidatus Cloacimonadales</taxon>
        <taxon>Candidatus Cloacimonadaceae</taxon>
        <taxon>Candidatus Cloacimonas</taxon>
    </lineage>
</organism>
<dbReference type="eggNOG" id="COG0438">
    <property type="taxonomic scope" value="Bacteria"/>
</dbReference>
<evidence type="ECO:0000259" key="1">
    <source>
        <dbReference type="Pfam" id="PF00534"/>
    </source>
</evidence>
<dbReference type="OrthoDB" id="9806653at2"/>
<dbReference type="SUPFAM" id="SSF53756">
    <property type="entry name" value="UDP-Glycosyltransferase/glycogen phosphorylase"/>
    <property type="match status" value="1"/>
</dbReference>
<dbReference type="Pfam" id="PF13439">
    <property type="entry name" value="Glyco_transf_4"/>
    <property type="match status" value="1"/>
</dbReference>
<keyword evidence="3" id="KW-0808">Transferase</keyword>
<dbReference type="InterPro" id="IPR001296">
    <property type="entry name" value="Glyco_trans_1"/>
</dbReference>
<dbReference type="RefSeq" id="WP_015424655.1">
    <property type="nucleotide sequence ID" value="NC_020449.1"/>
</dbReference>
<dbReference type="GO" id="GO:0016757">
    <property type="term" value="F:glycosyltransferase activity"/>
    <property type="evidence" value="ECO:0007669"/>
    <property type="project" value="UniProtKB-ARBA"/>
</dbReference>
<name>B0VHI2_CLOAI</name>